<keyword evidence="3" id="KW-1185">Reference proteome</keyword>
<feature type="non-terminal residue" evidence="2">
    <location>
        <position position="1"/>
    </location>
</feature>
<evidence type="ECO:0000259" key="1">
    <source>
        <dbReference type="Pfam" id="PF13304"/>
    </source>
</evidence>
<organism evidence="2 3">
    <name type="scientific">Limnofasciculus baicalensis BBK-W-15</name>
    <dbReference type="NCBI Taxonomy" id="2699891"/>
    <lineage>
        <taxon>Bacteria</taxon>
        <taxon>Bacillati</taxon>
        <taxon>Cyanobacteriota</taxon>
        <taxon>Cyanophyceae</taxon>
        <taxon>Coleofasciculales</taxon>
        <taxon>Coleofasciculaceae</taxon>
        <taxon>Limnofasciculus</taxon>
        <taxon>Limnofasciculus baicalensis</taxon>
    </lineage>
</organism>
<proteinExistence type="predicted"/>
<evidence type="ECO:0000313" key="3">
    <source>
        <dbReference type="Proteomes" id="UP001204953"/>
    </source>
</evidence>
<dbReference type="AlphaFoldDB" id="A0AAE3KL95"/>
<keyword evidence="2" id="KW-0067">ATP-binding</keyword>
<dbReference type="EMBL" id="JAMZMM010000048">
    <property type="protein sequence ID" value="MCP2728310.1"/>
    <property type="molecule type" value="Genomic_DNA"/>
</dbReference>
<dbReference type="Pfam" id="PF13304">
    <property type="entry name" value="AAA_21"/>
    <property type="match status" value="1"/>
</dbReference>
<name>A0AAE3KL95_9CYAN</name>
<dbReference type="GO" id="GO:0005524">
    <property type="term" value="F:ATP binding"/>
    <property type="evidence" value="ECO:0007669"/>
    <property type="project" value="UniProtKB-KW"/>
</dbReference>
<sequence>SVDAPYRIDIIDTSKKYSSLEKIKESNLPTQIKLALISNHIPELFKKIKDSFIEIFTQVEDLKIEPYESEDLPSFLAKYPFVQIKERGVNNWINQNKLSSGMFRTLLHISDIYLSADGTVILIDEFENSLGVNCIDIVTELLFENKNIQFIITSHHPYIINNIGMEYWKIVTRRGGVVTAKDAKDYELGKSRHEAFMQLINLDAFKEGIEV</sequence>
<comment type="caution">
    <text evidence="2">The sequence shown here is derived from an EMBL/GenBank/DDBJ whole genome shotgun (WGS) entry which is preliminary data.</text>
</comment>
<evidence type="ECO:0000313" key="2">
    <source>
        <dbReference type="EMBL" id="MCP2728310.1"/>
    </source>
</evidence>
<feature type="domain" description="ATPase AAA-type core" evidence="1">
    <location>
        <begin position="38"/>
        <end position="161"/>
    </location>
</feature>
<protein>
    <submittedName>
        <fullName evidence="2">ATP-binding protein</fullName>
    </submittedName>
</protein>
<dbReference type="RefSeq" id="WP_254011108.1">
    <property type="nucleotide sequence ID" value="NZ_JAMZMM010000048.1"/>
</dbReference>
<dbReference type="SUPFAM" id="SSF52540">
    <property type="entry name" value="P-loop containing nucleoside triphosphate hydrolases"/>
    <property type="match status" value="1"/>
</dbReference>
<gene>
    <name evidence="2" type="ORF">NJ959_07455</name>
</gene>
<dbReference type="InterPro" id="IPR027417">
    <property type="entry name" value="P-loop_NTPase"/>
</dbReference>
<accession>A0AAE3KL95</accession>
<dbReference type="GO" id="GO:0016887">
    <property type="term" value="F:ATP hydrolysis activity"/>
    <property type="evidence" value="ECO:0007669"/>
    <property type="project" value="InterPro"/>
</dbReference>
<dbReference type="Proteomes" id="UP001204953">
    <property type="component" value="Unassembled WGS sequence"/>
</dbReference>
<dbReference type="InterPro" id="IPR003959">
    <property type="entry name" value="ATPase_AAA_core"/>
</dbReference>
<keyword evidence="2" id="KW-0547">Nucleotide-binding</keyword>
<reference evidence="2" key="1">
    <citation type="submission" date="2022-06" db="EMBL/GenBank/DDBJ databases">
        <title>New cyanobacteria of genus Symplocastrum in benthos of Lake Baikal.</title>
        <authorList>
            <person name="Sorokovikova E."/>
            <person name="Tikhonova I."/>
            <person name="Krasnopeev A."/>
            <person name="Evseev P."/>
            <person name="Gladkikh A."/>
            <person name="Belykh O."/>
        </authorList>
    </citation>
    <scope>NUCLEOTIDE SEQUENCE</scope>
    <source>
        <strain evidence="2">BBK-W-15</strain>
    </source>
</reference>
<dbReference type="Gene3D" id="3.40.50.300">
    <property type="entry name" value="P-loop containing nucleotide triphosphate hydrolases"/>
    <property type="match status" value="1"/>
</dbReference>